<dbReference type="PANTHER" id="PTHR30451">
    <property type="entry name" value="OUTER MEMBRANE USHER PROTEIN"/>
    <property type="match status" value="1"/>
</dbReference>
<proteinExistence type="predicted"/>
<dbReference type="EMBL" id="ABFC01000192">
    <property type="protein sequence ID" value="EFA29323.1"/>
    <property type="molecule type" value="Genomic_DNA"/>
</dbReference>
<dbReference type="GO" id="GO:0009279">
    <property type="term" value="C:cell outer membrane"/>
    <property type="evidence" value="ECO:0007669"/>
    <property type="project" value="TreeGrafter"/>
</dbReference>
<evidence type="ECO:0000313" key="1">
    <source>
        <dbReference type="EMBL" id="EFA29323.1"/>
    </source>
</evidence>
<dbReference type="AlphaFoldDB" id="A0A7G2K181"/>
<dbReference type="GO" id="GO:0009297">
    <property type="term" value="P:pilus assembly"/>
    <property type="evidence" value="ECO:0007669"/>
    <property type="project" value="InterPro"/>
</dbReference>
<name>A0A7G2K181_HAEIF</name>
<dbReference type="GO" id="GO:0015473">
    <property type="term" value="F:fimbrial usher porin activity"/>
    <property type="evidence" value="ECO:0007669"/>
    <property type="project" value="InterPro"/>
</dbReference>
<organism evidence="1">
    <name type="scientific">Haemophilus influenzae HK1212</name>
    <dbReference type="NCBI Taxonomy" id="456482"/>
    <lineage>
        <taxon>Bacteria</taxon>
        <taxon>Pseudomonadati</taxon>
        <taxon>Pseudomonadota</taxon>
        <taxon>Gammaproteobacteria</taxon>
        <taxon>Pasteurellales</taxon>
        <taxon>Pasteurellaceae</taxon>
        <taxon>Haemophilus</taxon>
    </lineage>
</organism>
<accession>A0A7G2K181</accession>
<dbReference type="InterPro" id="IPR000015">
    <property type="entry name" value="Fimb_usher"/>
</dbReference>
<sequence length="122" mass="14389">MCFQNKAQTQSACRAPHLPLYHLPSCSHHALYPNYRIDFNNFGTNIMLSVYRYSRDFYRLQDTLSINHEAKKYTGFYFPLPYLVPKGQYQLSINQNMGKWGDFYLSGQTSTYWGTEGESREY</sequence>
<reference evidence="1" key="1">
    <citation type="journal article" date="2010" name="Genomics">
        <title>Tracing phylogenomic events leading to diversity of Haemophilus influenzae and the emergence of Brazilian Purpuric Fever (BPF)-associated clones.</title>
        <authorList>
            <person name="Papazisi L."/>
            <person name="Ratnayake S."/>
            <person name="Remortel B.G."/>
            <person name="Bock G.R."/>
            <person name="Liang W."/>
            <person name="Saeed A.I."/>
            <person name="Liu J."/>
            <person name="Fleischmann R.D."/>
            <person name="Kilian M."/>
            <person name="Peterson S.N."/>
        </authorList>
    </citation>
    <scope>NUCLEOTIDE SEQUENCE [LARGE SCALE GENOMIC DNA]</scope>
    <source>
        <strain evidence="1">HK1212</strain>
    </source>
</reference>
<protein>
    <submittedName>
        <fullName evidence="1">Outer membrane usher protein hifC</fullName>
    </submittedName>
</protein>
<dbReference type="Pfam" id="PF00577">
    <property type="entry name" value="Usher"/>
    <property type="match status" value="1"/>
</dbReference>
<dbReference type="PANTHER" id="PTHR30451:SF8">
    <property type="entry name" value="FIMBRIAL USHER PROTEIN"/>
    <property type="match status" value="1"/>
</dbReference>
<feature type="non-terminal residue" evidence="1">
    <location>
        <position position="122"/>
    </location>
</feature>
<comment type="caution">
    <text evidence="1">The sequence shown here is derived from an EMBL/GenBank/DDBJ whole genome shotgun (WGS) entry which is preliminary data.</text>
</comment>
<gene>
    <name evidence="1" type="ORF">HAINFHK1212_1250</name>
</gene>